<comment type="pathway">
    <text evidence="8">Isoprenoid biosynthesis; isopentenyl diphosphate biosynthesis via mevalonate pathway; isopentenyl diphosphate from (R)-mevalonate: step 1/3.</text>
</comment>
<dbReference type="GO" id="GO:0005737">
    <property type="term" value="C:cytoplasm"/>
    <property type="evidence" value="ECO:0007669"/>
    <property type="project" value="UniProtKB-SubCell"/>
</dbReference>
<dbReference type="PANTHER" id="PTHR43290">
    <property type="entry name" value="MEVALONATE KINASE"/>
    <property type="match status" value="1"/>
</dbReference>
<dbReference type="SUPFAM" id="SSF54211">
    <property type="entry name" value="Ribosomal protein S5 domain 2-like"/>
    <property type="match status" value="1"/>
</dbReference>
<dbReference type="Pfam" id="PF00288">
    <property type="entry name" value="GHMP_kinases_N"/>
    <property type="match status" value="1"/>
</dbReference>
<reference evidence="11" key="3">
    <citation type="submission" date="2015-06" db="UniProtKB">
        <authorList>
            <consortium name="EnsemblMetazoa"/>
        </authorList>
    </citation>
    <scope>IDENTIFICATION</scope>
</reference>
<keyword evidence="12" id="KW-1185">Reference proteome</keyword>
<dbReference type="InterPro" id="IPR006205">
    <property type="entry name" value="Mev_gal_kin"/>
</dbReference>
<dbReference type="FunCoup" id="T1G1F8">
    <property type="interactions" value="1222"/>
</dbReference>
<dbReference type="InterPro" id="IPR014721">
    <property type="entry name" value="Ribsml_uS5_D2-typ_fold_subgr"/>
</dbReference>
<dbReference type="CTD" id="20214906"/>
<protein>
    <recommendedName>
        <fullName evidence="3">mevalonate kinase</fullName>
        <ecNumber evidence="3">2.7.1.36</ecNumber>
    </recommendedName>
</protein>
<evidence type="ECO:0000256" key="2">
    <source>
        <dbReference type="ARBA" id="ARBA00006495"/>
    </source>
</evidence>
<keyword evidence="5" id="KW-0547">Nucleotide-binding</keyword>
<dbReference type="InterPro" id="IPR006204">
    <property type="entry name" value="GHMP_kinase_N_dom"/>
</dbReference>
<sequence>MDVSISVSAPGKLIMFGEHAVVYGKVILLNHINKQKALATSLAMKCNLYVKKVQEEIIRIKLFDFGQSYEWPLNHLASKINCLIFKFNDLSRALVGFEMAVESRLPIGAGLGSSAAFNVSLTAALLVLRGKIRLPEINDSNHRDVPTKVQLSRSDLQLINKWSFLAEKIIHGTPSGIDNSVATYGLS</sequence>
<dbReference type="EMBL" id="AMQM01002948">
    <property type="status" value="NOT_ANNOTATED_CDS"/>
    <property type="molecule type" value="Genomic_DNA"/>
</dbReference>
<dbReference type="GO" id="GO:0005524">
    <property type="term" value="F:ATP binding"/>
    <property type="evidence" value="ECO:0007669"/>
    <property type="project" value="UniProtKB-KW"/>
</dbReference>
<dbReference type="EC" id="2.7.1.36" evidence="3"/>
<evidence type="ECO:0000259" key="9">
    <source>
        <dbReference type="Pfam" id="PF00288"/>
    </source>
</evidence>
<dbReference type="GO" id="GO:0019287">
    <property type="term" value="P:isopentenyl diphosphate biosynthetic process, mevalonate pathway"/>
    <property type="evidence" value="ECO:0007669"/>
    <property type="project" value="UniProtKB-UniPathway"/>
</dbReference>
<dbReference type="InterPro" id="IPR020568">
    <property type="entry name" value="Ribosomal_Su5_D2-typ_SF"/>
</dbReference>
<reference evidence="12" key="1">
    <citation type="submission" date="2012-12" db="EMBL/GenBank/DDBJ databases">
        <authorList>
            <person name="Hellsten U."/>
            <person name="Grimwood J."/>
            <person name="Chapman J.A."/>
            <person name="Shapiro H."/>
            <person name="Aerts A."/>
            <person name="Otillar R.P."/>
            <person name="Terry A.Y."/>
            <person name="Boore J.L."/>
            <person name="Simakov O."/>
            <person name="Marletaz F."/>
            <person name="Cho S.-J."/>
            <person name="Edsinger-Gonzales E."/>
            <person name="Havlak P."/>
            <person name="Kuo D.-H."/>
            <person name="Larsson T."/>
            <person name="Lv J."/>
            <person name="Arendt D."/>
            <person name="Savage R."/>
            <person name="Osoegawa K."/>
            <person name="de Jong P."/>
            <person name="Lindberg D.R."/>
            <person name="Seaver E.C."/>
            <person name="Weisblat D.A."/>
            <person name="Putnam N.H."/>
            <person name="Grigoriev I.V."/>
            <person name="Rokhsar D.S."/>
        </authorList>
    </citation>
    <scope>NUCLEOTIDE SEQUENCE</scope>
</reference>
<evidence type="ECO:0000256" key="1">
    <source>
        <dbReference type="ARBA" id="ARBA00004496"/>
    </source>
</evidence>
<dbReference type="STRING" id="6412.T1G1F8"/>
<evidence type="ECO:0000313" key="12">
    <source>
        <dbReference type="Proteomes" id="UP000015101"/>
    </source>
</evidence>
<dbReference type="EnsemblMetazoa" id="HelroT73557">
    <property type="protein sequence ID" value="HelroP73557"/>
    <property type="gene ID" value="HelroG73557"/>
</dbReference>
<gene>
    <name evidence="11" type="primary">20214906</name>
    <name evidence="10" type="ORF">HELRODRAFT_73557</name>
</gene>
<dbReference type="PANTHER" id="PTHR43290:SF2">
    <property type="entry name" value="MEVALONATE KINASE"/>
    <property type="match status" value="1"/>
</dbReference>
<dbReference type="EMBL" id="KB095959">
    <property type="protein sequence ID" value="ESO09345.1"/>
    <property type="molecule type" value="Genomic_DNA"/>
</dbReference>
<dbReference type="GO" id="GO:0004496">
    <property type="term" value="F:mevalonate kinase activity"/>
    <property type="evidence" value="ECO:0007669"/>
    <property type="project" value="UniProtKB-EC"/>
</dbReference>
<dbReference type="GeneID" id="20214906"/>
<proteinExistence type="inferred from homology"/>
<dbReference type="PRINTS" id="PR00959">
    <property type="entry name" value="MEVGALKINASE"/>
</dbReference>
<evidence type="ECO:0000313" key="11">
    <source>
        <dbReference type="EnsemblMetazoa" id="HelroP73557"/>
    </source>
</evidence>
<dbReference type="InterPro" id="IPR006203">
    <property type="entry name" value="GHMP_knse_ATP-bd_CS"/>
</dbReference>
<dbReference type="eggNOG" id="KOG1511">
    <property type="taxonomic scope" value="Eukaryota"/>
</dbReference>
<evidence type="ECO:0000256" key="4">
    <source>
        <dbReference type="ARBA" id="ARBA00022679"/>
    </source>
</evidence>
<name>T1G1F8_HELRO</name>
<evidence type="ECO:0000313" key="10">
    <source>
        <dbReference type="EMBL" id="ESO09345.1"/>
    </source>
</evidence>
<evidence type="ECO:0000256" key="7">
    <source>
        <dbReference type="ARBA" id="ARBA00022840"/>
    </source>
</evidence>
<evidence type="ECO:0000256" key="3">
    <source>
        <dbReference type="ARBA" id="ARBA00012103"/>
    </source>
</evidence>
<keyword evidence="4" id="KW-0808">Transferase</keyword>
<dbReference type="Proteomes" id="UP000015101">
    <property type="component" value="Unassembled WGS sequence"/>
</dbReference>
<evidence type="ECO:0000256" key="6">
    <source>
        <dbReference type="ARBA" id="ARBA00022777"/>
    </source>
</evidence>
<dbReference type="OMA" id="CISVEFP"/>
<organism evidence="11 12">
    <name type="scientific">Helobdella robusta</name>
    <name type="common">Californian leech</name>
    <dbReference type="NCBI Taxonomy" id="6412"/>
    <lineage>
        <taxon>Eukaryota</taxon>
        <taxon>Metazoa</taxon>
        <taxon>Spiralia</taxon>
        <taxon>Lophotrochozoa</taxon>
        <taxon>Annelida</taxon>
        <taxon>Clitellata</taxon>
        <taxon>Hirudinea</taxon>
        <taxon>Rhynchobdellida</taxon>
        <taxon>Glossiphoniidae</taxon>
        <taxon>Helobdella</taxon>
    </lineage>
</organism>
<dbReference type="Gene3D" id="3.30.230.10">
    <property type="match status" value="2"/>
</dbReference>
<reference evidence="10 12" key="2">
    <citation type="journal article" date="2013" name="Nature">
        <title>Insights into bilaterian evolution from three spiralian genomes.</title>
        <authorList>
            <person name="Simakov O."/>
            <person name="Marletaz F."/>
            <person name="Cho S.J."/>
            <person name="Edsinger-Gonzales E."/>
            <person name="Havlak P."/>
            <person name="Hellsten U."/>
            <person name="Kuo D.H."/>
            <person name="Larsson T."/>
            <person name="Lv J."/>
            <person name="Arendt D."/>
            <person name="Savage R."/>
            <person name="Osoegawa K."/>
            <person name="de Jong P."/>
            <person name="Grimwood J."/>
            <person name="Chapman J.A."/>
            <person name="Shapiro H."/>
            <person name="Aerts A."/>
            <person name="Otillar R.P."/>
            <person name="Terry A.Y."/>
            <person name="Boore J.L."/>
            <person name="Grigoriev I.V."/>
            <person name="Lindberg D.R."/>
            <person name="Seaver E.C."/>
            <person name="Weisblat D.A."/>
            <person name="Putnam N.H."/>
            <person name="Rokhsar D.S."/>
        </authorList>
    </citation>
    <scope>NUCLEOTIDE SEQUENCE</scope>
</reference>
<feature type="domain" description="GHMP kinase N-terminal" evidence="9">
    <location>
        <begin position="91"/>
        <end position="130"/>
    </location>
</feature>
<comment type="similarity">
    <text evidence="2">Belongs to the GHMP kinase family. Mevalonate kinase subfamily.</text>
</comment>
<dbReference type="KEGG" id="hro:HELRODRAFT_73557"/>
<dbReference type="PROSITE" id="PS00627">
    <property type="entry name" value="GHMP_KINASES_ATP"/>
    <property type="match status" value="1"/>
</dbReference>
<dbReference type="UniPathway" id="UPA00057">
    <property type="reaction ID" value="UER00098"/>
</dbReference>
<dbReference type="HOGENOM" id="CLU_1449194_0_0_1"/>
<evidence type="ECO:0000256" key="5">
    <source>
        <dbReference type="ARBA" id="ARBA00022741"/>
    </source>
</evidence>
<keyword evidence="6" id="KW-0418">Kinase</keyword>
<evidence type="ECO:0000256" key="8">
    <source>
        <dbReference type="ARBA" id="ARBA00029438"/>
    </source>
</evidence>
<dbReference type="RefSeq" id="XP_009012438.1">
    <property type="nucleotide sequence ID" value="XM_009014190.1"/>
</dbReference>
<dbReference type="AlphaFoldDB" id="T1G1F8"/>
<comment type="subcellular location">
    <subcellularLocation>
        <location evidence="1">Cytoplasm</location>
    </subcellularLocation>
</comment>
<dbReference type="InParanoid" id="T1G1F8"/>
<dbReference type="OrthoDB" id="1652964at2759"/>
<keyword evidence="7" id="KW-0067">ATP-binding</keyword>
<accession>T1G1F8</accession>